<accession>A0A8S5V0J8</accession>
<proteinExistence type="predicted"/>
<name>A0A8S5V0J8_9CAUD</name>
<dbReference type="EMBL" id="BK016178">
    <property type="protein sequence ID" value="DAG00254.1"/>
    <property type="molecule type" value="Genomic_DNA"/>
</dbReference>
<reference evidence="1" key="1">
    <citation type="journal article" date="2021" name="Proc. Natl. Acad. Sci. U.S.A.">
        <title>A Catalog of Tens of Thousands of Viruses from Human Metagenomes Reveals Hidden Associations with Chronic Diseases.</title>
        <authorList>
            <person name="Tisza M.J."/>
            <person name="Buck C.B."/>
        </authorList>
    </citation>
    <scope>NUCLEOTIDE SEQUENCE</scope>
    <source>
        <strain evidence="1">CtJDl18</strain>
    </source>
</reference>
<sequence>MIWLLCHRHLQLHKNDKVIRFMYIDFKFFS</sequence>
<evidence type="ECO:0000313" key="1">
    <source>
        <dbReference type="EMBL" id="DAG00254.1"/>
    </source>
</evidence>
<protein>
    <submittedName>
        <fullName evidence="1">Uncharacterized protein</fullName>
    </submittedName>
</protein>
<organism evidence="1">
    <name type="scientific">Podoviridae sp. ctJDl18</name>
    <dbReference type="NCBI Taxonomy" id="2825242"/>
    <lineage>
        <taxon>Viruses</taxon>
        <taxon>Duplodnaviria</taxon>
        <taxon>Heunggongvirae</taxon>
        <taxon>Uroviricota</taxon>
        <taxon>Caudoviricetes</taxon>
    </lineage>
</organism>